<gene>
    <name evidence="3" type="ORF">CR105_09065</name>
</gene>
<dbReference type="PANTHER" id="PTHR11091">
    <property type="entry name" value="OXIDOREDUCTASE-RELATED"/>
    <property type="match status" value="1"/>
</dbReference>
<dbReference type="InterPro" id="IPR043144">
    <property type="entry name" value="Mal/L-sulf/L-lact_DH-like_ah"/>
</dbReference>
<dbReference type="PANTHER" id="PTHR11091:SF0">
    <property type="entry name" value="MALATE DEHYDROGENASE"/>
    <property type="match status" value="1"/>
</dbReference>
<dbReference type="Gene3D" id="1.10.1530.10">
    <property type="match status" value="1"/>
</dbReference>
<dbReference type="RefSeq" id="WP_099788114.1">
    <property type="nucleotide sequence ID" value="NZ_JBHLYV010000031.1"/>
</dbReference>
<dbReference type="SUPFAM" id="SSF89733">
    <property type="entry name" value="L-sulfolactate dehydrogenase-like"/>
    <property type="match status" value="1"/>
</dbReference>
<dbReference type="GO" id="GO:0016491">
    <property type="term" value="F:oxidoreductase activity"/>
    <property type="evidence" value="ECO:0007669"/>
    <property type="project" value="UniProtKB-KW"/>
</dbReference>
<dbReference type="InterPro" id="IPR036111">
    <property type="entry name" value="Mal/L-sulfo/L-lacto_DH-like_sf"/>
</dbReference>
<keyword evidence="2" id="KW-0560">Oxidoreductase</keyword>
<name>A0A2G8TH96_9BURK</name>
<proteinExistence type="inferred from homology"/>
<protein>
    <submittedName>
        <fullName evidence="3">Sulfolactate dehydrogenase</fullName>
    </submittedName>
</protein>
<evidence type="ECO:0000256" key="1">
    <source>
        <dbReference type="ARBA" id="ARBA00006056"/>
    </source>
</evidence>
<dbReference type="InterPro" id="IPR043143">
    <property type="entry name" value="Mal/L-sulf/L-lact_DH-like_NADP"/>
</dbReference>
<accession>A0A2G8TH96</accession>
<evidence type="ECO:0000313" key="3">
    <source>
        <dbReference type="EMBL" id="PIL45319.1"/>
    </source>
</evidence>
<dbReference type="Gene3D" id="3.30.1370.60">
    <property type="entry name" value="Hypothetical oxidoreductase yiak, domain 2"/>
    <property type="match status" value="1"/>
</dbReference>
<reference evidence="3 4" key="1">
    <citation type="submission" date="2017-10" db="EMBL/GenBank/DDBJ databases">
        <title>Massilia psychrophilum sp. nov., a novel purple-pigmented bacterium isolated from Tianshan glacier, Xinjiang Municipality, China.</title>
        <authorList>
            <person name="Wang H."/>
        </authorList>
    </citation>
    <scope>NUCLEOTIDE SEQUENCE [LARGE SCALE GENOMIC DNA]</scope>
    <source>
        <strain evidence="3 4">JCM 30074</strain>
    </source>
</reference>
<dbReference type="AlphaFoldDB" id="A0A2G8TH96"/>
<comment type="caution">
    <text evidence="3">The sequence shown here is derived from an EMBL/GenBank/DDBJ whole genome shotgun (WGS) entry which is preliminary data.</text>
</comment>
<organism evidence="3 4">
    <name type="scientific">Massilia eurypsychrophila</name>
    <dbReference type="NCBI Taxonomy" id="1485217"/>
    <lineage>
        <taxon>Bacteria</taxon>
        <taxon>Pseudomonadati</taxon>
        <taxon>Pseudomonadota</taxon>
        <taxon>Betaproteobacteria</taxon>
        <taxon>Burkholderiales</taxon>
        <taxon>Oxalobacteraceae</taxon>
        <taxon>Telluria group</taxon>
        <taxon>Massilia</taxon>
    </lineage>
</organism>
<evidence type="ECO:0000313" key="4">
    <source>
        <dbReference type="Proteomes" id="UP000230390"/>
    </source>
</evidence>
<keyword evidence="4" id="KW-1185">Reference proteome</keyword>
<dbReference type="Proteomes" id="UP000230390">
    <property type="component" value="Unassembled WGS sequence"/>
</dbReference>
<dbReference type="OrthoDB" id="924592at2"/>
<sequence>MPRHSIEHLTELAVRALEAAGANAPAARASARALVAADAQGLNSHGLSRIPQYTTFLRNGRSVGSAEPSIRNAKGAAALVDAHCGMAYAACDLAVERCIANAREFGIGCVGVTNSNHFGAAALHLEAIGAAGMVGMAFSNSPAAMPAWGGRTPLFGTNPIAAIFPRRRAEPLVIDLALSETARGKIMLAAKEGKPIPAGWAVDRDGKPTTDAREALAGSMLPAGGVKGAMLALTVELLAVALTGAAFGFEADSFFTDEGNQPRLGQLFLAVDPGALAGADAYFSRTEVLVAAMLDDDAVRLPGERRRQLAADAARDGINIPDALYQQITALAAGQFRRP</sequence>
<dbReference type="InterPro" id="IPR003767">
    <property type="entry name" value="Malate/L-lactate_DH-like"/>
</dbReference>
<comment type="similarity">
    <text evidence="1">Belongs to the LDH2/MDH2 oxidoreductase family.</text>
</comment>
<dbReference type="Pfam" id="PF02615">
    <property type="entry name" value="Ldh_2"/>
    <property type="match status" value="1"/>
</dbReference>
<evidence type="ECO:0000256" key="2">
    <source>
        <dbReference type="ARBA" id="ARBA00023002"/>
    </source>
</evidence>
<dbReference type="EMBL" id="PDOC01000004">
    <property type="protein sequence ID" value="PIL45319.1"/>
    <property type="molecule type" value="Genomic_DNA"/>
</dbReference>